<dbReference type="AlphaFoldDB" id="A0A8J2PWI9"/>
<keyword evidence="6" id="KW-0408">Iron</keyword>
<reference evidence="9" key="1">
    <citation type="submission" date="2021-06" db="EMBL/GenBank/DDBJ databases">
        <authorList>
            <person name="Hodson N. C."/>
            <person name="Mongue J. A."/>
            <person name="Jaron S. K."/>
        </authorList>
    </citation>
    <scope>NUCLEOTIDE SEQUENCE</scope>
</reference>
<feature type="region of interest" description="Disordered" evidence="7">
    <location>
        <begin position="152"/>
        <end position="175"/>
    </location>
</feature>
<evidence type="ECO:0000313" key="10">
    <source>
        <dbReference type="Proteomes" id="UP000708208"/>
    </source>
</evidence>
<evidence type="ECO:0000313" key="9">
    <source>
        <dbReference type="EMBL" id="CAG7831042.1"/>
    </source>
</evidence>
<comment type="subcellular location">
    <subcellularLocation>
        <location evidence="1">Secreted</location>
    </subcellularLocation>
</comment>
<dbReference type="CDD" id="cd09823">
    <property type="entry name" value="peroxinectin_like"/>
    <property type="match status" value="1"/>
</dbReference>
<dbReference type="PANTHER" id="PTHR11475:SF141">
    <property type="entry name" value="CARDINAL"/>
    <property type="match status" value="1"/>
</dbReference>
<organism evidence="9 10">
    <name type="scientific">Allacma fusca</name>
    <dbReference type="NCBI Taxonomy" id="39272"/>
    <lineage>
        <taxon>Eukaryota</taxon>
        <taxon>Metazoa</taxon>
        <taxon>Ecdysozoa</taxon>
        <taxon>Arthropoda</taxon>
        <taxon>Hexapoda</taxon>
        <taxon>Collembola</taxon>
        <taxon>Symphypleona</taxon>
        <taxon>Sminthuridae</taxon>
        <taxon>Allacma</taxon>
    </lineage>
</organism>
<keyword evidence="3" id="KW-0575">Peroxidase</keyword>
<dbReference type="EMBL" id="CAJVCH010558647">
    <property type="protein sequence ID" value="CAG7831042.1"/>
    <property type="molecule type" value="Genomic_DNA"/>
</dbReference>
<keyword evidence="6" id="KW-0479">Metal-binding</keyword>
<dbReference type="OrthoDB" id="823504at2759"/>
<accession>A0A8J2PWI9</accession>
<evidence type="ECO:0008006" key="11">
    <source>
        <dbReference type="Google" id="ProtNLM"/>
    </source>
</evidence>
<protein>
    <recommendedName>
        <fullName evidence="11">Peroxidase</fullName>
    </recommendedName>
</protein>
<dbReference type="Pfam" id="PF03098">
    <property type="entry name" value="An_peroxidase"/>
    <property type="match status" value="1"/>
</dbReference>
<name>A0A8J2PWI9_9HEXA</name>
<dbReference type="Proteomes" id="UP000708208">
    <property type="component" value="Unassembled WGS sequence"/>
</dbReference>
<evidence type="ECO:0000256" key="8">
    <source>
        <dbReference type="SAM" id="Phobius"/>
    </source>
</evidence>
<feature type="transmembrane region" description="Helical" evidence="8">
    <location>
        <begin position="41"/>
        <end position="62"/>
    </location>
</feature>
<dbReference type="GO" id="GO:0004601">
    <property type="term" value="F:peroxidase activity"/>
    <property type="evidence" value="ECO:0007669"/>
    <property type="project" value="UniProtKB-KW"/>
</dbReference>
<sequence>MSRAGRDLSDYAPIGGVDDGLSGTGTGNPVIHFINKHGQKLWWTIVGVATIVALALLIHAYGRASVATPAVTGVRTKDAESLYKQTFPIPDVAARQVQESQAIINNGGNRPVLKSSSSVRAVDAETVQEALRQAQAADVKRLSTEENMKKNGYVSNRYSPAGRHQSFMSSSPRAQKISEDGFKMDQASKYIARKLKMPKADAGQIRVDIPEDGTCIPPLNITTCVALNSATNVYHSSDGLCNNINNPGWGAYNQPYRRVIAPDYADGISSPRVSQDGLPLPHPRKISTLIHTDKPTEDSTASLLLPIFGQFIDHDVTSTVLGVGTSSRVLNCCKNGKIAPPSEIHPECFPFDAENNEIAGQDGEKCTNLWRSARYPSCDFGARNQFSQTTSYIDASVIYGSTDDAIRSFREVNIDNPHGYMATATADDGRKLLPVSTDLLDGCNIPSETEKGQFCFTSGDPRVNEQMALTSMHLLWTRQHNMIADVLRQLNPEGHDGKVYFETREIIIAQLQHVTYNEFLPVLLGRELADAAGLIPLKEGYYTEYDDTVDASISNVFVSAAYRVGHSMMKGLVKLVDEKGNVMESVSLHELLYDPFRLWKAGTFDGILRGHTSAPAGRVDTHFTTELTHHLFENRNGSTAGLDLAAINIQRGRDHGIPSYTAWREACGLDPVADFSDLAGLWNEDTLFIAQNVYRNVSDVDLYTGMLSEKKVPGAMVGPTLACLLADQFVRLRKGDRFWYESNVQRGRPIPPEQLQIIRKTTLARIICDNSDGIKEIQARPLEQPSIDNPILPCDSIKIPTLDYTAWESNVKEGLLPHKN</sequence>
<dbReference type="PROSITE" id="PS50292">
    <property type="entry name" value="PEROXIDASE_3"/>
    <property type="match status" value="1"/>
</dbReference>
<keyword evidence="8" id="KW-1133">Transmembrane helix</keyword>
<keyword evidence="8" id="KW-0472">Membrane</keyword>
<dbReference type="InterPro" id="IPR019791">
    <property type="entry name" value="Haem_peroxidase_animal"/>
</dbReference>
<dbReference type="GO" id="GO:0005576">
    <property type="term" value="C:extracellular region"/>
    <property type="evidence" value="ECO:0007669"/>
    <property type="project" value="UniProtKB-SubCell"/>
</dbReference>
<evidence type="ECO:0000256" key="3">
    <source>
        <dbReference type="ARBA" id="ARBA00022559"/>
    </source>
</evidence>
<evidence type="ECO:0000256" key="1">
    <source>
        <dbReference type="ARBA" id="ARBA00004613"/>
    </source>
</evidence>
<dbReference type="PANTHER" id="PTHR11475">
    <property type="entry name" value="OXIDASE/PEROXIDASE"/>
    <property type="match status" value="1"/>
</dbReference>
<keyword evidence="3" id="KW-0560">Oxidoreductase</keyword>
<dbReference type="GO" id="GO:0046872">
    <property type="term" value="F:metal ion binding"/>
    <property type="evidence" value="ECO:0007669"/>
    <property type="project" value="UniProtKB-KW"/>
</dbReference>
<comment type="caution">
    <text evidence="9">The sequence shown here is derived from an EMBL/GenBank/DDBJ whole genome shotgun (WGS) entry which is preliminary data.</text>
</comment>
<evidence type="ECO:0000256" key="2">
    <source>
        <dbReference type="ARBA" id="ARBA00022525"/>
    </source>
</evidence>
<evidence type="ECO:0000256" key="4">
    <source>
        <dbReference type="ARBA" id="ARBA00022617"/>
    </source>
</evidence>
<dbReference type="FunFam" id="1.10.640.10:FF:000003">
    <property type="entry name" value="chorion peroxidase"/>
    <property type="match status" value="1"/>
</dbReference>
<evidence type="ECO:0000256" key="5">
    <source>
        <dbReference type="ARBA" id="ARBA00022729"/>
    </source>
</evidence>
<keyword evidence="2" id="KW-0964">Secreted</keyword>
<feature type="binding site" description="axial binding residue" evidence="6">
    <location>
        <position position="566"/>
    </location>
    <ligand>
        <name>heme b</name>
        <dbReference type="ChEBI" id="CHEBI:60344"/>
    </ligand>
    <ligandPart>
        <name>Fe</name>
        <dbReference type="ChEBI" id="CHEBI:18248"/>
    </ligandPart>
</feature>
<proteinExistence type="predicted"/>
<evidence type="ECO:0000256" key="6">
    <source>
        <dbReference type="PIRSR" id="PIRSR619791-2"/>
    </source>
</evidence>
<keyword evidence="8" id="KW-0812">Transmembrane</keyword>
<keyword evidence="5" id="KW-0732">Signal</keyword>
<evidence type="ECO:0000256" key="7">
    <source>
        <dbReference type="SAM" id="MobiDB-lite"/>
    </source>
</evidence>
<keyword evidence="10" id="KW-1185">Reference proteome</keyword>
<gene>
    <name evidence="9" type="ORF">AFUS01_LOCUS40805</name>
</gene>
<keyword evidence="4 6" id="KW-0349">Heme</keyword>